<name>A0A243W772_9BACT</name>
<evidence type="ECO:0000313" key="2">
    <source>
        <dbReference type="EMBL" id="OUJ70379.1"/>
    </source>
</evidence>
<dbReference type="PANTHER" id="PTHR30289:SF1">
    <property type="entry name" value="PEBP (PHOSPHATIDYLETHANOLAMINE-BINDING PROTEIN) FAMILY PROTEIN"/>
    <property type="match status" value="1"/>
</dbReference>
<dbReference type="OrthoDB" id="9797506at2"/>
<dbReference type="SUPFAM" id="SSF49777">
    <property type="entry name" value="PEBP-like"/>
    <property type="match status" value="1"/>
</dbReference>
<dbReference type="InterPro" id="IPR008914">
    <property type="entry name" value="PEBP"/>
</dbReference>
<feature type="signal peptide" evidence="1">
    <location>
        <begin position="1"/>
        <end position="20"/>
    </location>
</feature>
<keyword evidence="3" id="KW-1185">Reference proteome</keyword>
<dbReference type="PANTHER" id="PTHR30289">
    <property type="entry name" value="UNCHARACTERIZED PROTEIN YBCL-RELATED"/>
    <property type="match status" value="1"/>
</dbReference>
<dbReference type="NCBIfam" id="TIGR00481">
    <property type="entry name" value="YbhB/YbcL family Raf kinase inhibitor-like protein"/>
    <property type="match status" value="1"/>
</dbReference>
<dbReference type="Proteomes" id="UP000194873">
    <property type="component" value="Unassembled WGS sequence"/>
</dbReference>
<feature type="chain" id="PRO_5012219016" evidence="1">
    <location>
        <begin position="21"/>
        <end position="180"/>
    </location>
</feature>
<reference evidence="2 3" key="1">
    <citation type="submission" date="2017-01" db="EMBL/GenBank/DDBJ databases">
        <title>A new Hymenobacter.</title>
        <authorList>
            <person name="Liang Y."/>
            <person name="Feng F."/>
        </authorList>
    </citation>
    <scope>NUCLEOTIDE SEQUENCE [LARGE SCALE GENOMIC DNA]</scope>
    <source>
        <strain evidence="2">MIMBbqt21</strain>
    </source>
</reference>
<dbReference type="InterPro" id="IPR005247">
    <property type="entry name" value="YbhB_YbcL/LppC-like"/>
</dbReference>
<sequence length="180" mass="18824">MKNMAATLAASALLSTSALAQTFTLKSPELGGQLTNKQFLNGMGFTGENQSPALTWEHAPAGTQSFAVTIHDLDAPTGSGFWHWVVFNIPASVMELKSGAGDLSKNLTPAGAVQSNTDFGQPGYVGAAPTPGPAHRYLITVLALSKKLDLDKNATPAYVAFNCNSLTLGKASLLVYGQKK</sequence>
<proteinExistence type="predicted"/>
<evidence type="ECO:0000313" key="3">
    <source>
        <dbReference type="Proteomes" id="UP000194873"/>
    </source>
</evidence>
<dbReference type="Pfam" id="PF01161">
    <property type="entry name" value="PBP"/>
    <property type="match status" value="1"/>
</dbReference>
<keyword evidence="1" id="KW-0732">Signal</keyword>
<dbReference type="AlphaFoldDB" id="A0A243W772"/>
<dbReference type="Gene3D" id="3.90.280.10">
    <property type="entry name" value="PEBP-like"/>
    <property type="match status" value="1"/>
</dbReference>
<accession>A0A243W772</accession>
<dbReference type="InterPro" id="IPR036610">
    <property type="entry name" value="PEBP-like_sf"/>
</dbReference>
<evidence type="ECO:0000256" key="1">
    <source>
        <dbReference type="SAM" id="SignalP"/>
    </source>
</evidence>
<organism evidence="2 3">
    <name type="scientific">Hymenobacter crusticola</name>
    <dbReference type="NCBI Taxonomy" id="1770526"/>
    <lineage>
        <taxon>Bacteria</taxon>
        <taxon>Pseudomonadati</taxon>
        <taxon>Bacteroidota</taxon>
        <taxon>Cytophagia</taxon>
        <taxon>Cytophagales</taxon>
        <taxon>Hymenobacteraceae</taxon>
        <taxon>Hymenobacter</taxon>
    </lineage>
</organism>
<dbReference type="CDD" id="cd00865">
    <property type="entry name" value="PEBP_bact_arch"/>
    <property type="match status" value="1"/>
</dbReference>
<dbReference type="EMBL" id="MTSE01000023">
    <property type="protein sequence ID" value="OUJ70379.1"/>
    <property type="molecule type" value="Genomic_DNA"/>
</dbReference>
<comment type="caution">
    <text evidence="2">The sequence shown here is derived from an EMBL/GenBank/DDBJ whole genome shotgun (WGS) entry which is preliminary data.</text>
</comment>
<gene>
    <name evidence="2" type="ORF">BXP70_24395</name>
</gene>
<protein>
    <submittedName>
        <fullName evidence="2">Kinase inhibitor</fullName>
    </submittedName>
</protein>